<gene>
    <name evidence="1" type="ORF">G3M48_008352</name>
</gene>
<dbReference type="PANTHER" id="PTHR40375:SF2">
    <property type="entry name" value="SPORULATION-SPECIFIC PROTEIN 22"/>
    <property type="match status" value="1"/>
</dbReference>
<dbReference type="Proteomes" id="UP001397290">
    <property type="component" value="Unassembled WGS sequence"/>
</dbReference>
<evidence type="ECO:0000313" key="1">
    <source>
        <dbReference type="EMBL" id="KAK8142711.1"/>
    </source>
</evidence>
<dbReference type="InterPro" id="IPR039057">
    <property type="entry name" value="Spo22/ZIP4"/>
</dbReference>
<dbReference type="EMBL" id="JAAHCF010000626">
    <property type="protein sequence ID" value="KAK8142711.1"/>
    <property type="molecule type" value="Genomic_DNA"/>
</dbReference>
<reference evidence="1 2" key="1">
    <citation type="submission" date="2020-02" db="EMBL/GenBank/DDBJ databases">
        <title>Comparative genomics of the hypocrealean fungal genus Beauvera.</title>
        <authorList>
            <person name="Showalter D.N."/>
            <person name="Bushley K.E."/>
            <person name="Rehner S.A."/>
        </authorList>
    </citation>
    <scope>NUCLEOTIDE SEQUENCE [LARGE SCALE GENOMIC DNA]</scope>
    <source>
        <strain evidence="1 2">ARSEF4384</strain>
    </source>
</reference>
<evidence type="ECO:0000313" key="2">
    <source>
        <dbReference type="Proteomes" id="UP001397290"/>
    </source>
</evidence>
<sequence>MSKHHLPPNHRTVLDNAAVLQLQTFLQRRDLEAIWDAFHLLDCIHFHATSLGPSAVHSIHTALWTLIQSLYAEKRYTIVLSYCQLALHPSLTPSHNTPVFQRRLLAVFIDLGDYTDAFALFESLPASTRDDLSTRVLVFRLAARAWNQPLAQECLQFFARTDSSSSSSSSSKEAARDALYACVREAQTAGARLCTVQALTAAAASWKGEVVVAAHVASLLRCAIRLLQAMAAAEEEGSESNAGFASSEVVALFHTAAEFAASNARDDHGDLVFPAAELRWFSTNAYNLGVVHCTLWEPGRLVSLFQSCLVFTQALSSCTASTSTSDDDAPDAADLVLMVLRCHFVLASLYMSEAQLPDNEHTPSLYADVERHASAYAALFTETCGAAATSSTPCPDLRQKLGVLCVFHCEALLSRQSYDHAARIIKQAGRLCSNDVKVLKALGGCVIQSEAPVTVKSSMLKSIVNEIFALENFTSDRLAQYLRCMVQVLLPMTDDSAARDILEQAVQVAHEAKQPVSIVSDFAGNKVYALNQLFNQVGVAFPVEEAAWLAAAAFNHGLTRYAARHDMAACRGWMDKAVAMAQHADENGQFAASMQARRQTLVDSLVDSSVAGTL</sequence>
<name>A0AAW0RLD7_9HYPO</name>
<accession>A0AAW0RLD7</accession>
<dbReference type="GO" id="GO:0090173">
    <property type="term" value="P:regulation of synaptonemal complex assembly"/>
    <property type="evidence" value="ECO:0007669"/>
    <property type="project" value="InterPro"/>
</dbReference>
<dbReference type="PANTHER" id="PTHR40375">
    <property type="entry name" value="SPORULATION-SPECIFIC PROTEIN 22"/>
    <property type="match status" value="1"/>
</dbReference>
<evidence type="ECO:0008006" key="3">
    <source>
        <dbReference type="Google" id="ProtNLM"/>
    </source>
</evidence>
<protein>
    <recommendedName>
        <fullName evidence="3">Meiosis specific protein SPO22</fullName>
    </recommendedName>
</protein>
<proteinExistence type="predicted"/>
<dbReference type="AlphaFoldDB" id="A0AAW0RLD7"/>
<keyword evidence="2" id="KW-1185">Reference proteome</keyword>
<organism evidence="1 2">
    <name type="scientific">Beauveria asiatica</name>
    <dbReference type="NCBI Taxonomy" id="1069075"/>
    <lineage>
        <taxon>Eukaryota</taxon>
        <taxon>Fungi</taxon>
        <taxon>Dikarya</taxon>
        <taxon>Ascomycota</taxon>
        <taxon>Pezizomycotina</taxon>
        <taxon>Sordariomycetes</taxon>
        <taxon>Hypocreomycetidae</taxon>
        <taxon>Hypocreales</taxon>
        <taxon>Cordycipitaceae</taxon>
        <taxon>Beauveria</taxon>
    </lineage>
</organism>
<comment type="caution">
    <text evidence="1">The sequence shown here is derived from an EMBL/GenBank/DDBJ whole genome shotgun (WGS) entry which is preliminary data.</text>
</comment>